<protein>
    <recommendedName>
        <fullName evidence="3">PCI domain-containing protein</fullName>
    </recommendedName>
</protein>
<dbReference type="AlphaFoldDB" id="C4V764"/>
<reference evidence="2" key="1">
    <citation type="journal article" date="2009" name="PLoS Pathog.">
        <title>Genomic analyses of the microsporidian Nosema ceranae, an emergent pathogen of honey bees.</title>
        <authorList>
            <person name="Cornman R.S."/>
            <person name="Chen Y.P."/>
            <person name="Schatz M.C."/>
            <person name="Street C."/>
            <person name="Zhao Y."/>
            <person name="Desany B."/>
            <person name="Egholm M."/>
            <person name="Hutchison S."/>
            <person name="Pettis J.S."/>
            <person name="Lipkin W.I."/>
            <person name="Evans J.D."/>
        </authorList>
    </citation>
    <scope>NUCLEOTIDE SEQUENCE [LARGE SCALE GENOMIC DNA]</scope>
    <source>
        <strain evidence="2">BRL01</strain>
    </source>
</reference>
<dbReference type="KEGG" id="nce:NCER_100281"/>
<evidence type="ECO:0008006" key="3">
    <source>
        <dbReference type="Google" id="ProtNLM"/>
    </source>
</evidence>
<dbReference type="OrthoDB" id="2190904at2759"/>
<dbReference type="Proteomes" id="UP000009082">
    <property type="component" value="Unassembled WGS sequence"/>
</dbReference>
<evidence type="ECO:0000313" key="2">
    <source>
        <dbReference type="Proteomes" id="UP000009082"/>
    </source>
</evidence>
<dbReference type="InParanoid" id="C4V764"/>
<dbReference type="InterPro" id="IPR036388">
    <property type="entry name" value="WH-like_DNA-bd_sf"/>
</dbReference>
<dbReference type="EMBL" id="ACOL01000012">
    <property type="protein sequence ID" value="EEQ82950.1"/>
    <property type="molecule type" value="Genomic_DNA"/>
</dbReference>
<organism evidence="2">
    <name type="scientific">Vairimorpha ceranae (strain BRL01)</name>
    <name type="common">Microsporidian parasite</name>
    <name type="synonym">Nosema ceranae</name>
    <dbReference type="NCBI Taxonomy" id="578460"/>
    <lineage>
        <taxon>Eukaryota</taxon>
        <taxon>Fungi</taxon>
        <taxon>Fungi incertae sedis</taxon>
        <taxon>Microsporidia</taxon>
        <taxon>Nosematidae</taxon>
        <taxon>Vairimorpha</taxon>
    </lineage>
</organism>
<dbReference type="Gene3D" id="1.10.10.10">
    <property type="entry name" value="Winged helix-like DNA-binding domain superfamily/Winged helix DNA-binding domain"/>
    <property type="match status" value="1"/>
</dbReference>
<dbReference type="STRING" id="578460.C4V764"/>
<evidence type="ECO:0000313" key="1">
    <source>
        <dbReference type="EMBL" id="EEQ82950.1"/>
    </source>
</evidence>
<name>C4V764_VAIC1</name>
<dbReference type="VEuPathDB" id="MicrosporidiaDB:NCER_100281"/>
<accession>C4V764</accession>
<dbReference type="OMA" id="CIFHIET"/>
<proteinExistence type="predicted"/>
<dbReference type="HOGENOM" id="CLU_860790_0_0_1"/>
<sequence>MNSRSINKFIKDKNFRKLSVTFKPFIPKHNYYDITPPFDHIINKHVFYTKNKNFNNAVEVLKTACVLFDCPCRDEASVIFKYIIKNCIFHIETDEDIRSLIKITLEIYKHTKYHTLANILFKLYFRIQNLELAYNFLLITSNNRIHKKDYYIYNLYKGLLLFYKGDLEESSKCINLSFKSKKIRKEGFLLFFIINLINNKYIKTEDEMLLNLKIIVREGLFTHIYNILDELEGFFVKFNISLIVRNYLPQLCFANLIKRIFYLKNEDYKLNLEYLLEVIDLDYEELISMVCCVIESNLVKGYISVNKNMMVFSRRDPFPLKFF</sequence>
<dbReference type="FunCoup" id="C4V764">
    <property type="interactions" value="151"/>
</dbReference>
<gene>
    <name evidence="1" type="ORF">NCER_100281</name>
</gene>